<keyword evidence="3" id="KW-1185">Reference proteome</keyword>
<dbReference type="KEGG" id="ptkz:JDV02_005624"/>
<keyword evidence="1" id="KW-0732">Signal</keyword>
<feature type="signal peptide" evidence="1">
    <location>
        <begin position="1"/>
        <end position="21"/>
    </location>
</feature>
<evidence type="ECO:0000256" key="1">
    <source>
        <dbReference type="SAM" id="SignalP"/>
    </source>
</evidence>
<reference evidence="2" key="1">
    <citation type="submission" date="2021-11" db="EMBL/GenBank/DDBJ databases">
        <title>Purpureocillium_takamizusanense_genome.</title>
        <authorList>
            <person name="Nguyen N.-H."/>
        </authorList>
    </citation>
    <scope>NUCLEOTIDE SEQUENCE</scope>
    <source>
        <strain evidence="2">PT3</strain>
    </source>
</reference>
<accession>A0A9Q8QGZ2</accession>
<dbReference type="OrthoDB" id="4922879at2759"/>
<dbReference type="EMBL" id="CP086358">
    <property type="protein sequence ID" value="UNI19440.1"/>
    <property type="molecule type" value="Genomic_DNA"/>
</dbReference>
<dbReference type="AlphaFoldDB" id="A0A9Q8QGZ2"/>
<proteinExistence type="predicted"/>
<gene>
    <name evidence="2" type="ORF">JDV02_005624</name>
</gene>
<dbReference type="GeneID" id="72067573"/>
<dbReference type="RefSeq" id="XP_047842921.1">
    <property type="nucleotide sequence ID" value="XM_047986937.1"/>
</dbReference>
<protein>
    <submittedName>
        <fullName evidence="2">Uncharacterized protein</fullName>
    </submittedName>
</protein>
<name>A0A9Q8QGZ2_9HYPO</name>
<dbReference type="Proteomes" id="UP000829364">
    <property type="component" value="Chromosome 5"/>
</dbReference>
<organism evidence="2 3">
    <name type="scientific">Purpureocillium takamizusanense</name>
    <dbReference type="NCBI Taxonomy" id="2060973"/>
    <lineage>
        <taxon>Eukaryota</taxon>
        <taxon>Fungi</taxon>
        <taxon>Dikarya</taxon>
        <taxon>Ascomycota</taxon>
        <taxon>Pezizomycotina</taxon>
        <taxon>Sordariomycetes</taxon>
        <taxon>Hypocreomycetidae</taxon>
        <taxon>Hypocreales</taxon>
        <taxon>Ophiocordycipitaceae</taxon>
        <taxon>Purpureocillium</taxon>
    </lineage>
</organism>
<evidence type="ECO:0000313" key="3">
    <source>
        <dbReference type="Proteomes" id="UP000829364"/>
    </source>
</evidence>
<feature type="chain" id="PRO_5040281047" evidence="1">
    <location>
        <begin position="22"/>
        <end position="351"/>
    </location>
</feature>
<evidence type="ECO:0000313" key="2">
    <source>
        <dbReference type="EMBL" id="UNI19440.1"/>
    </source>
</evidence>
<sequence>MNLKTVLVGALPLGLLPAAAAAAQTHKISKYGWFGSSSAVEHAQQVKAIVSDASIDLSQPFDAFTIPSTLYEKLGPYTFAFDATNRRLFFSVPNTELPSLGYNCLIGFDLSKPAGSSSSSYEEMYLYGFGPGNVSFAAVPEGNDTRLWFDVDPDPTTGRATALAGFLWLPRIRLYNPSTGLVKASPVAGGGADDYSSTYDPATDSLVVRYRLGNQTRITAYDPVRASKKDFSAPKYDVQFASRALNTAKSKTVRGWAVLAQNLYVLTGDSASTFADTNAEIVNVDIRTGRTTQGPVGAQVNKLGSGLYDALPQGLGVRYKKGEYHQLLFGVAARTSSHRQANLFSGSKVLG</sequence>